<accession>A0ABW3U033</accession>
<dbReference type="Gene3D" id="3.30.2350.10">
    <property type="entry name" value="Pseudouridine synthase"/>
    <property type="match status" value="1"/>
</dbReference>
<dbReference type="NCBIfam" id="TIGR00005">
    <property type="entry name" value="rluA_subfam"/>
    <property type="match status" value="1"/>
</dbReference>
<evidence type="ECO:0000256" key="1">
    <source>
        <dbReference type="ARBA" id="ARBA00000073"/>
    </source>
</evidence>
<keyword evidence="7" id="KW-1185">Reference proteome</keyword>
<dbReference type="EMBL" id="JBHTLT010000105">
    <property type="protein sequence ID" value="MFD1205997.1"/>
    <property type="molecule type" value="Genomic_DNA"/>
</dbReference>
<proteinExistence type="inferred from homology"/>
<dbReference type="Proteomes" id="UP001597231">
    <property type="component" value="Unassembled WGS sequence"/>
</dbReference>
<dbReference type="InterPro" id="IPR006145">
    <property type="entry name" value="PsdUridine_synth_RsuA/RluA"/>
</dbReference>
<comment type="similarity">
    <text evidence="2 4">Belongs to the pseudouridine synthase RluA family.</text>
</comment>
<dbReference type="CDD" id="cd02869">
    <property type="entry name" value="PseudoU_synth_RluA_like"/>
    <property type="match status" value="1"/>
</dbReference>
<protein>
    <recommendedName>
        <fullName evidence="4">Pseudouridine synthase</fullName>
        <ecNumber evidence="4">5.4.99.-</ecNumber>
    </recommendedName>
</protein>
<dbReference type="GO" id="GO:0016853">
    <property type="term" value="F:isomerase activity"/>
    <property type="evidence" value="ECO:0007669"/>
    <property type="project" value="UniProtKB-KW"/>
</dbReference>
<dbReference type="InterPro" id="IPR020103">
    <property type="entry name" value="PsdUridine_synth_cat_dom_sf"/>
</dbReference>
<organism evidence="6 7">
    <name type="scientific">Sporosarcina contaminans</name>
    <dbReference type="NCBI Taxonomy" id="633403"/>
    <lineage>
        <taxon>Bacteria</taxon>
        <taxon>Bacillati</taxon>
        <taxon>Bacillota</taxon>
        <taxon>Bacilli</taxon>
        <taxon>Bacillales</taxon>
        <taxon>Caryophanaceae</taxon>
        <taxon>Sporosarcina</taxon>
    </lineage>
</organism>
<gene>
    <name evidence="6" type="ORF">ACFQ38_12940</name>
</gene>
<dbReference type="EC" id="5.4.99.-" evidence="4"/>
<dbReference type="InterPro" id="IPR006225">
    <property type="entry name" value="PsdUridine_synth_RluC/D"/>
</dbReference>
<dbReference type="PANTHER" id="PTHR21600:SF35">
    <property type="entry name" value="PSEUDOURIDINE SYNTHASE"/>
    <property type="match status" value="1"/>
</dbReference>
<comment type="catalytic activity">
    <reaction evidence="1 4">
        <text>a uridine in RNA = a pseudouridine in RNA</text>
        <dbReference type="Rhea" id="RHEA:48348"/>
        <dbReference type="Rhea" id="RHEA-COMP:12068"/>
        <dbReference type="Rhea" id="RHEA-COMP:12069"/>
        <dbReference type="ChEBI" id="CHEBI:65314"/>
        <dbReference type="ChEBI" id="CHEBI:65315"/>
    </reaction>
</comment>
<sequence>MMDTRFKLIYTVEFGPLLLREFLHSKGISKRTLTATKYEGGCITVNGTERTVRHIVEKGDVVTILFPPEKPSAGLIPQSGPLSIIYEDEAIMIIDKPAGQGTIPSRDQPDGTIANFVAGKFAEEQIPATAHVVTRLDTDTSGLICMAKNRHIHHLLSDQMIQSHFSRNYIALAEGHFESDYYQIEQPIGRKEGSIIERTVRADGQYARTDVTVYGRYYASEVEFAQIGLKLHTGRTHQIRVHMQWLGHPLLGDDLYGGSLTLIQRQALHCAELSFSHPLTGLPLKFSAPLPEDLQSLLIDQ</sequence>
<evidence type="ECO:0000313" key="7">
    <source>
        <dbReference type="Proteomes" id="UP001597231"/>
    </source>
</evidence>
<evidence type="ECO:0000259" key="5">
    <source>
        <dbReference type="Pfam" id="PF00849"/>
    </source>
</evidence>
<comment type="function">
    <text evidence="4">Responsible for synthesis of pseudouridine from uracil.</text>
</comment>
<reference evidence="7" key="1">
    <citation type="journal article" date="2019" name="Int. J. Syst. Evol. Microbiol.">
        <title>The Global Catalogue of Microorganisms (GCM) 10K type strain sequencing project: providing services to taxonomists for standard genome sequencing and annotation.</title>
        <authorList>
            <consortium name="The Broad Institute Genomics Platform"/>
            <consortium name="The Broad Institute Genome Sequencing Center for Infectious Disease"/>
            <person name="Wu L."/>
            <person name="Ma J."/>
        </authorList>
    </citation>
    <scope>NUCLEOTIDE SEQUENCE [LARGE SCALE GENOMIC DNA]</scope>
    <source>
        <strain evidence="7">CCUG 53915</strain>
    </source>
</reference>
<name>A0ABW3U033_9BACL</name>
<comment type="caution">
    <text evidence="6">The sequence shown here is derived from an EMBL/GenBank/DDBJ whole genome shotgun (WGS) entry which is preliminary data.</text>
</comment>
<keyword evidence="3" id="KW-0694">RNA-binding</keyword>
<evidence type="ECO:0000256" key="4">
    <source>
        <dbReference type="RuleBase" id="RU362028"/>
    </source>
</evidence>
<keyword evidence="4 6" id="KW-0413">Isomerase</keyword>
<dbReference type="PANTHER" id="PTHR21600">
    <property type="entry name" value="MITOCHONDRIAL RNA PSEUDOURIDINE SYNTHASE"/>
    <property type="match status" value="1"/>
</dbReference>
<dbReference type="SUPFAM" id="SSF55120">
    <property type="entry name" value="Pseudouridine synthase"/>
    <property type="match status" value="1"/>
</dbReference>
<dbReference type="Pfam" id="PF00849">
    <property type="entry name" value="PseudoU_synth_2"/>
    <property type="match status" value="1"/>
</dbReference>
<dbReference type="PROSITE" id="PS50889">
    <property type="entry name" value="S4"/>
    <property type="match status" value="1"/>
</dbReference>
<evidence type="ECO:0000256" key="3">
    <source>
        <dbReference type="PROSITE-ProRule" id="PRU00182"/>
    </source>
</evidence>
<evidence type="ECO:0000313" key="6">
    <source>
        <dbReference type="EMBL" id="MFD1205997.1"/>
    </source>
</evidence>
<feature type="domain" description="Pseudouridine synthase RsuA/RluA-like" evidence="5">
    <location>
        <begin position="91"/>
        <end position="244"/>
    </location>
</feature>
<dbReference type="InterPro" id="IPR050188">
    <property type="entry name" value="RluA_PseudoU_synthase"/>
</dbReference>
<evidence type="ECO:0000256" key="2">
    <source>
        <dbReference type="ARBA" id="ARBA00010876"/>
    </source>
</evidence>